<evidence type="ECO:0000313" key="2">
    <source>
        <dbReference type="Proteomes" id="UP000005408"/>
    </source>
</evidence>
<dbReference type="PANTHER" id="PTHR33480">
    <property type="entry name" value="SET DOMAIN-CONTAINING PROTEIN-RELATED"/>
    <property type="match status" value="1"/>
</dbReference>
<dbReference type="EnsemblMetazoa" id="G33780.1">
    <property type="protein sequence ID" value="G33780.1:cds"/>
    <property type="gene ID" value="G33780"/>
</dbReference>
<proteinExistence type="predicted"/>
<sequence>MAALSYGKRCLKAVLENDIKKKQTYCSYEGGGGGTLLFLEVNISGLHVYSRDSSATVWKKRLSPDAEAQRYCEAGLDKDGFEVKYISDYKGFGVFSVAEHAKGDFLLQYAGEKITKNEATERMKKSTENKFFFYCYKGQDLCIDAEGVSNSICHFVNDADKTANSDVCKFEFEDDDCDDIDDDPFDIRKISDVSSEEDYISDSCSDSLQSEIIQQLCFKTKNFKPADLGQREENTGEVFNEDDGQMDLEQREENTGEVFNEDDGQMDLEQREENTGEVFNEDDGQMDLEQREENTGEVFNEDDGQMDLEQREENTGEVFNEDDGQREENTGEVFNEDDGQMDLEQREENTGEVFNEDDGRFEDSALKSTRAKPKKERPGRITFYKHKETCSSQAQPVKTKTLRPLDLHYSEEFVLNILNKFRDGSIGNFIRESKIVQTIGYKHYLARRSESSKTTEVRREVMMEMRELSRLFFCFKSIAEEELSFEEMYERNHLSTLKEAFSTLCTGEEGEKYGLKMNLNSIFQRSIKILLGYYSETQLDSKVKELERFRKAYNFNLPDIVGKARYHTEKNSLKKARLPKSLPLEDEMRKLKQFLIQEIDDTVENFSLNRYTWLRSLVVARLTLYNARRGEEGSRLLLEEWYDAINSTWIPQEAVESVKDDAEKYLIGH</sequence>
<reference evidence="1" key="1">
    <citation type="submission" date="2022-08" db="UniProtKB">
        <authorList>
            <consortium name="EnsemblMetazoa"/>
        </authorList>
    </citation>
    <scope>IDENTIFICATION</scope>
    <source>
        <strain evidence="1">05x7-T-G4-1.051#20</strain>
    </source>
</reference>
<evidence type="ECO:0000313" key="1">
    <source>
        <dbReference type="EnsemblMetazoa" id="G33780.1:cds"/>
    </source>
</evidence>
<dbReference type="Proteomes" id="UP000005408">
    <property type="component" value="Unassembled WGS sequence"/>
</dbReference>
<dbReference type="AlphaFoldDB" id="A0A8W8ML29"/>
<dbReference type="Gene3D" id="2.170.270.10">
    <property type="entry name" value="SET domain"/>
    <property type="match status" value="1"/>
</dbReference>
<dbReference type="PANTHER" id="PTHR33480:SF1">
    <property type="entry name" value="TYR RECOMBINASE DOMAIN-CONTAINING PROTEIN"/>
    <property type="match status" value="1"/>
</dbReference>
<accession>A0A8W8ML29</accession>
<organism evidence="1 2">
    <name type="scientific">Magallana gigas</name>
    <name type="common">Pacific oyster</name>
    <name type="synonym">Crassostrea gigas</name>
    <dbReference type="NCBI Taxonomy" id="29159"/>
    <lineage>
        <taxon>Eukaryota</taxon>
        <taxon>Metazoa</taxon>
        <taxon>Spiralia</taxon>
        <taxon>Lophotrochozoa</taxon>
        <taxon>Mollusca</taxon>
        <taxon>Bivalvia</taxon>
        <taxon>Autobranchia</taxon>
        <taxon>Pteriomorphia</taxon>
        <taxon>Ostreida</taxon>
        <taxon>Ostreoidea</taxon>
        <taxon>Ostreidae</taxon>
        <taxon>Magallana</taxon>
    </lineage>
</organism>
<dbReference type="SUPFAM" id="SSF82199">
    <property type="entry name" value="SET domain"/>
    <property type="match status" value="1"/>
</dbReference>
<dbReference type="InterPro" id="IPR046341">
    <property type="entry name" value="SET_dom_sf"/>
</dbReference>
<name>A0A8W8ML29_MAGGI</name>
<protein>
    <submittedName>
        <fullName evidence="1">Uncharacterized protein</fullName>
    </submittedName>
</protein>
<keyword evidence="2" id="KW-1185">Reference proteome</keyword>